<keyword evidence="1" id="KW-0472">Membrane</keyword>
<dbReference type="OrthoDB" id="3948624at2"/>
<organism evidence="2 3">
    <name type="scientific">Bifidobacterium vansinderenii</name>
    <dbReference type="NCBI Taxonomy" id="1984871"/>
    <lineage>
        <taxon>Bacteria</taxon>
        <taxon>Bacillati</taxon>
        <taxon>Actinomycetota</taxon>
        <taxon>Actinomycetes</taxon>
        <taxon>Bifidobacteriales</taxon>
        <taxon>Bifidobacteriaceae</taxon>
        <taxon>Bifidobacterium</taxon>
    </lineage>
</organism>
<proteinExistence type="predicted"/>
<evidence type="ECO:0000313" key="2">
    <source>
        <dbReference type="EMBL" id="OXN00038.1"/>
    </source>
</evidence>
<dbReference type="RefSeq" id="WP_093960867.1">
    <property type="nucleotide sequence ID" value="NZ_NEWD01000024.1"/>
</dbReference>
<keyword evidence="1" id="KW-0812">Transmembrane</keyword>
<evidence type="ECO:0000313" key="3">
    <source>
        <dbReference type="Proteomes" id="UP000215433"/>
    </source>
</evidence>
<reference evidence="2 3" key="1">
    <citation type="submission" date="2017-05" db="EMBL/GenBank/DDBJ databases">
        <title>Bifidobacterium vansinderenii sp. nov.</title>
        <authorList>
            <person name="Lugli G.A."/>
            <person name="Duranti S."/>
            <person name="Mangifesta M."/>
        </authorList>
    </citation>
    <scope>NUCLEOTIDE SEQUENCE [LARGE SCALE GENOMIC DNA]</scope>
    <source>
        <strain evidence="2 3">Tam10B</strain>
    </source>
</reference>
<keyword evidence="1" id="KW-1133">Transmembrane helix</keyword>
<gene>
    <name evidence="2" type="ORF">Tam10B_1734</name>
</gene>
<feature type="transmembrane region" description="Helical" evidence="1">
    <location>
        <begin position="449"/>
        <end position="479"/>
    </location>
</feature>
<sequence length="533" mass="60647">MDSEYAVQELNSTISGFRSSIDTQMNQIDATTNRIQETTNEIYQSVSDFKKNMIKSEEVQLAHENLIRLDQVLKEQYGDYERIRKTVIGVVRDFDINLVRDKTIQELSEELWLTSSRYWLSYALIAVTAWVNDYPEVAANAVAEGTRRDRIKATLFFTLLNLRFGRNETARRWFTEYLKTLDPKCMQNEAAVMLQAYLSGVFGTDKALQAKVNATIEKWIGIINEDAEICRELVGDYAKYIANMQAPAQFDFVSIRQFCKNAQQIEGVYRDVSKFATLQAIVDSLDVPEIEQRPDNYKARVDAVLTDLISNYDQEEDEVRTQQQYFNLVIKNNGVVEDAQKQYDEMLRLKGEGFNVGRQLIGWVVYDDQQNTDVHVRKFALSQTKSWLIDAMNAYSDNIKQRTPTGYQLAIDGWEGVSNGNDQTAMEKSLKEYFDTHKLTMVYLTIPNVVAAVLAVLCAGLAFVSLYFLIGLGLGLIFLGVSIWRNLTAFPARVKAALQNLANTMQEIGAFQHSCAEGHSICAATIEKLNFNF</sequence>
<evidence type="ECO:0000256" key="1">
    <source>
        <dbReference type="SAM" id="Phobius"/>
    </source>
</evidence>
<accession>A0A229VWM7</accession>
<keyword evidence="3" id="KW-1185">Reference proteome</keyword>
<dbReference type="AlphaFoldDB" id="A0A229VWM7"/>
<comment type="caution">
    <text evidence="2">The sequence shown here is derived from an EMBL/GenBank/DDBJ whole genome shotgun (WGS) entry which is preliminary data.</text>
</comment>
<dbReference type="EMBL" id="NEWD01000024">
    <property type="protein sequence ID" value="OXN00038.1"/>
    <property type="molecule type" value="Genomic_DNA"/>
</dbReference>
<dbReference type="Proteomes" id="UP000215433">
    <property type="component" value="Unassembled WGS sequence"/>
</dbReference>
<name>A0A229VWM7_9BIFI</name>
<protein>
    <submittedName>
        <fullName evidence="2">Uncharacterized protein</fullName>
    </submittedName>
</protein>